<evidence type="ECO:0000256" key="1">
    <source>
        <dbReference type="SAM" id="MobiDB-lite"/>
    </source>
</evidence>
<organism evidence="4 5">
    <name type="scientific">Myceligenerans xiligouense</name>
    <dbReference type="NCBI Taxonomy" id="253184"/>
    <lineage>
        <taxon>Bacteria</taxon>
        <taxon>Bacillati</taxon>
        <taxon>Actinomycetota</taxon>
        <taxon>Actinomycetes</taxon>
        <taxon>Micrococcales</taxon>
        <taxon>Promicromonosporaceae</taxon>
        <taxon>Myceligenerans</taxon>
    </lineage>
</organism>
<keyword evidence="2" id="KW-0812">Transmembrane</keyword>
<evidence type="ECO:0000256" key="3">
    <source>
        <dbReference type="SAM" id="SignalP"/>
    </source>
</evidence>
<protein>
    <recommendedName>
        <fullName evidence="6">Peptidase MA superfamily protein</fullName>
    </recommendedName>
</protein>
<evidence type="ECO:0000313" key="5">
    <source>
        <dbReference type="Proteomes" id="UP000280501"/>
    </source>
</evidence>
<evidence type="ECO:0008006" key="6">
    <source>
        <dbReference type="Google" id="ProtNLM"/>
    </source>
</evidence>
<dbReference type="EMBL" id="RKQZ01000001">
    <property type="protein sequence ID" value="RPF19650.1"/>
    <property type="molecule type" value="Genomic_DNA"/>
</dbReference>
<evidence type="ECO:0000313" key="4">
    <source>
        <dbReference type="EMBL" id="RPF19650.1"/>
    </source>
</evidence>
<feature type="compositionally biased region" description="Low complexity" evidence="1">
    <location>
        <begin position="730"/>
        <end position="741"/>
    </location>
</feature>
<dbReference type="SUPFAM" id="SSF55486">
    <property type="entry name" value="Metalloproteases ('zincins'), catalytic domain"/>
    <property type="match status" value="1"/>
</dbReference>
<keyword evidence="3" id="KW-0732">Signal</keyword>
<dbReference type="Proteomes" id="UP000280501">
    <property type="component" value="Unassembled WGS sequence"/>
</dbReference>
<proteinExistence type="predicted"/>
<dbReference type="RefSeq" id="WP_211341458.1">
    <property type="nucleotide sequence ID" value="NZ_RKQZ01000001.1"/>
</dbReference>
<keyword evidence="2" id="KW-0472">Membrane</keyword>
<feature type="region of interest" description="Disordered" evidence="1">
    <location>
        <begin position="721"/>
        <end position="807"/>
    </location>
</feature>
<feature type="transmembrane region" description="Helical" evidence="2">
    <location>
        <begin position="667"/>
        <end position="688"/>
    </location>
</feature>
<reference evidence="4 5" key="1">
    <citation type="submission" date="2018-11" db="EMBL/GenBank/DDBJ databases">
        <title>Sequencing the genomes of 1000 actinobacteria strains.</title>
        <authorList>
            <person name="Klenk H.-P."/>
        </authorList>
    </citation>
    <scope>NUCLEOTIDE SEQUENCE [LARGE SCALE GENOMIC DNA]</scope>
    <source>
        <strain evidence="4 5">DSM 15700</strain>
    </source>
</reference>
<accession>A0A3N4YMI0</accession>
<name>A0A3N4YMI0_9MICO</name>
<dbReference type="AlphaFoldDB" id="A0A3N4YMI0"/>
<sequence>MGQGTSRFAFAATKAVAGTLAAAVVCGTAAGALSAAPAVAAQNAPPAVAADHAPAAAAPPGTTVAASGAPLAGARLPALIADGLAEASHSRYVYDGATRTVKVTVRTTIRNAKPDQGLMYFYWDAHGIPVPKGAENVRATSAGQSLSVRFEPTEDKFTTWATASFSGLRYGQSRTIDWSYTIPGDPIRSEGYTRVGKGYATFATQAVGDPGSVTVEVVAPEAMEFTNMVGEFSEKKADGRRTWSTSSATDEYGIWSPVSLRNPDQADTTQVEVGGEKLTLLSFPDDKKWTKFVKKRLTDGLPVVEEIVGQDWPGGLQQIREDVSPEVVGYAWYDGQQEEIVIGEDLDEQLFYHELTHTWVNGETLEGRWLVEGFTEAIARRVVKETGGKVDRTGVARDADGALALSTWAHLGQDFQDVDDATEDYAYAAAPATIERLVADLDDEEFTDLVSALLEGQSAYEEPGDKHVWDTPDWRSLLDLLEDRAGVEGAQKILKNWVLTDKEKQELPKRAKEREQYFALDEADGDWAPPQGIRVRMTQWEFGRAAEERKAIGDETPEAARRIQEAAAAAGFPAPSAARDAYEKAGTGLDYTDLTETLPRTADVTEQVSDAVRKADEKRDPVTELAETILFTEDAADRAVQELDSGHLDAAAEGAEHTTQLVDLARWVGILLVVVVLGLVLLVVWLVIRARRRRRTAPALAVQHAPGVSGVSDQAEQWLSGRAERPGDGSPQPSASPWPSAEQGSAEPRATLPRAAGPEAVEAAPSLPPHQLPPPTGPWDVEPAEPAEPRRGAATPDDTVSDDGQAR</sequence>
<evidence type="ECO:0000256" key="2">
    <source>
        <dbReference type="SAM" id="Phobius"/>
    </source>
</evidence>
<feature type="signal peptide" evidence="3">
    <location>
        <begin position="1"/>
        <end position="40"/>
    </location>
</feature>
<gene>
    <name evidence="4" type="ORF">EDD34_0208</name>
</gene>
<feature type="chain" id="PRO_5018071302" description="Peptidase MA superfamily protein" evidence="3">
    <location>
        <begin position="41"/>
        <end position="807"/>
    </location>
</feature>
<keyword evidence="2" id="KW-1133">Transmembrane helix</keyword>
<keyword evidence="5" id="KW-1185">Reference proteome</keyword>
<comment type="caution">
    <text evidence="4">The sequence shown here is derived from an EMBL/GenBank/DDBJ whole genome shotgun (WGS) entry which is preliminary data.</text>
</comment>
<feature type="compositionally biased region" description="Pro residues" evidence="1">
    <location>
        <begin position="766"/>
        <end position="777"/>
    </location>
</feature>